<dbReference type="Pfam" id="PF02786">
    <property type="entry name" value="CPSase_L_D2"/>
    <property type="match status" value="1"/>
</dbReference>
<proteinExistence type="predicted"/>
<dbReference type="AlphaFoldDB" id="A0A162VPX4"/>
<evidence type="ECO:0000313" key="8">
    <source>
        <dbReference type="EMBL" id="AOW15241.1"/>
    </source>
</evidence>
<dbReference type="FunFam" id="3.40.50.20:FF:000010">
    <property type="entry name" value="Propionyl-CoA carboxylase subunit alpha"/>
    <property type="match status" value="1"/>
</dbReference>
<dbReference type="PANTHER" id="PTHR18866:SF128">
    <property type="entry name" value="UREA AMIDOLYASE"/>
    <property type="match status" value="1"/>
</dbReference>
<evidence type="ECO:0000313" key="9">
    <source>
        <dbReference type="EMBL" id="OAD39436.1"/>
    </source>
</evidence>
<dbReference type="GO" id="GO:0046872">
    <property type="term" value="F:metal ion binding"/>
    <property type="evidence" value="ECO:0007669"/>
    <property type="project" value="InterPro"/>
</dbReference>
<dbReference type="InterPro" id="IPR011761">
    <property type="entry name" value="ATP-grasp"/>
</dbReference>
<evidence type="ECO:0000256" key="1">
    <source>
        <dbReference type="ARBA" id="ARBA00022598"/>
    </source>
</evidence>
<dbReference type="Pfam" id="PF02785">
    <property type="entry name" value="Biotin_carb_C"/>
    <property type="match status" value="1"/>
</dbReference>
<dbReference type="Pfam" id="PF00289">
    <property type="entry name" value="Biotin_carb_N"/>
    <property type="match status" value="1"/>
</dbReference>
<dbReference type="PANTHER" id="PTHR18866">
    <property type="entry name" value="CARBOXYLASE:PYRUVATE/ACETYL-COA/PROPIONYL-COA CARBOXYLASE"/>
    <property type="match status" value="1"/>
</dbReference>
<dbReference type="InterPro" id="IPR016185">
    <property type="entry name" value="PreATP-grasp_dom_sf"/>
</dbReference>
<evidence type="ECO:0000256" key="2">
    <source>
        <dbReference type="ARBA" id="ARBA00022741"/>
    </source>
</evidence>
<dbReference type="InterPro" id="IPR011764">
    <property type="entry name" value="Biotin_carboxylation_dom"/>
</dbReference>
<dbReference type="Gene3D" id="3.30.470.20">
    <property type="entry name" value="ATP-grasp fold, B domain"/>
    <property type="match status" value="1"/>
</dbReference>
<dbReference type="SUPFAM" id="SSF52440">
    <property type="entry name" value="PreATP-grasp domain"/>
    <property type="match status" value="1"/>
</dbReference>
<evidence type="ECO:0000256" key="4">
    <source>
        <dbReference type="ARBA" id="ARBA00023267"/>
    </source>
</evidence>
<feature type="domain" description="ATP-grasp" evidence="6">
    <location>
        <begin position="119"/>
        <end position="318"/>
    </location>
</feature>
<dbReference type="PROSITE" id="PS00867">
    <property type="entry name" value="CPSASE_2"/>
    <property type="match status" value="1"/>
</dbReference>
<organism evidence="8 11">
    <name type="scientific">Hydrogenophaga crassostreae</name>
    <dbReference type="NCBI Taxonomy" id="1763535"/>
    <lineage>
        <taxon>Bacteria</taxon>
        <taxon>Pseudomonadati</taxon>
        <taxon>Pseudomonadota</taxon>
        <taxon>Betaproteobacteria</taxon>
        <taxon>Burkholderiales</taxon>
        <taxon>Comamonadaceae</taxon>
        <taxon>Hydrogenophaga</taxon>
    </lineage>
</organism>
<keyword evidence="2 5" id="KW-0547">Nucleotide-binding</keyword>
<dbReference type="GO" id="GO:0016874">
    <property type="term" value="F:ligase activity"/>
    <property type="evidence" value="ECO:0007669"/>
    <property type="project" value="UniProtKB-KW"/>
</dbReference>
<keyword evidence="1" id="KW-0436">Ligase</keyword>
<keyword evidence="3 5" id="KW-0067">ATP-binding</keyword>
<evidence type="ECO:0000256" key="3">
    <source>
        <dbReference type="ARBA" id="ARBA00022840"/>
    </source>
</evidence>
<dbReference type="InterPro" id="IPR050856">
    <property type="entry name" value="Biotin_carboxylase_complex"/>
</dbReference>
<dbReference type="PROSITE" id="PS50975">
    <property type="entry name" value="ATP_GRASP"/>
    <property type="match status" value="1"/>
</dbReference>
<evidence type="ECO:0000256" key="5">
    <source>
        <dbReference type="PROSITE-ProRule" id="PRU00409"/>
    </source>
</evidence>
<dbReference type="SMART" id="SM00878">
    <property type="entry name" value="Biotin_carb_C"/>
    <property type="match status" value="1"/>
</dbReference>
<dbReference type="RefSeq" id="WP_066097013.1">
    <property type="nucleotide sequence ID" value="NZ_CP017476.1"/>
</dbReference>
<accession>A0A162VPX4</accession>
<dbReference type="Proteomes" id="UP000185657">
    <property type="component" value="Unassembled WGS sequence"/>
</dbReference>
<dbReference type="OrthoDB" id="9803706at2"/>
<dbReference type="InterPro" id="IPR005479">
    <property type="entry name" value="CPAse_ATP-bd"/>
</dbReference>
<dbReference type="InterPro" id="IPR005481">
    <property type="entry name" value="BC-like_N"/>
</dbReference>
<dbReference type="PROSITE" id="PS50979">
    <property type="entry name" value="BC"/>
    <property type="match status" value="1"/>
</dbReference>
<dbReference type="STRING" id="1763535.LPB072_00130"/>
<keyword evidence="10" id="KW-1185">Reference proteome</keyword>
<dbReference type="SUPFAM" id="SSF51246">
    <property type="entry name" value="Rudiment single hybrid motif"/>
    <property type="match status" value="1"/>
</dbReference>
<dbReference type="KEGG" id="hyl:LPB072_00130"/>
<dbReference type="GO" id="GO:0005524">
    <property type="term" value="F:ATP binding"/>
    <property type="evidence" value="ECO:0007669"/>
    <property type="project" value="UniProtKB-UniRule"/>
</dbReference>
<gene>
    <name evidence="8" type="ORF">LPB072_00130</name>
    <name evidence="9" type="ORF">LPB72_22405</name>
</gene>
<feature type="domain" description="Biotin carboxylation" evidence="7">
    <location>
        <begin position="1"/>
        <end position="448"/>
    </location>
</feature>
<evidence type="ECO:0000313" key="11">
    <source>
        <dbReference type="Proteomes" id="UP000185680"/>
    </source>
</evidence>
<dbReference type="SUPFAM" id="SSF56059">
    <property type="entry name" value="Glutathione synthetase ATP-binding domain-like"/>
    <property type="match status" value="1"/>
</dbReference>
<evidence type="ECO:0000313" key="10">
    <source>
        <dbReference type="Proteomes" id="UP000185657"/>
    </source>
</evidence>
<keyword evidence="4" id="KW-0092">Biotin</keyword>
<reference evidence="9 10" key="1">
    <citation type="submission" date="2016-02" db="EMBL/GenBank/DDBJ databases">
        <title>Draft genome sequence of Hydrogenophaga sp. LPB0072.</title>
        <authorList>
            <person name="Shin S.-K."/>
            <person name="Yi H."/>
        </authorList>
    </citation>
    <scope>NUCLEOTIDE SEQUENCE [LARGE SCALE GENOMIC DNA]</scope>
    <source>
        <strain evidence="9 10">LPB0072</strain>
    </source>
</reference>
<protein>
    <submittedName>
        <fullName evidence="8">Acetyl-CoA carboxylase biotin carboxylase subunit</fullName>
    </submittedName>
</protein>
<reference evidence="8 11" key="2">
    <citation type="submission" date="2016-10" db="EMBL/GenBank/DDBJ databases">
        <title>Hydorgenophaga sp. LPB0072 isolated from gastropod.</title>
        <authorList>
            <person name="Kim E."/>
            <person name="Yi H."/>
        </authorList>
    </citation>
    <scope>NUCLEOTIDE SEQUENCE [LARGE SCALE GENOMIC DNA]</scope>
    <source>
        <strain evidence="8 11">LPB0072</strain>
    </source>
</reference>
<dbReference type="Proteomes" id="UP000185680">
    <property type="component" value="Chromosome"/>
</dbReference>
<dbReference type="EMBL" id="LVWD01000043">
    <property type="protein sequence ID" value="OAD39436.1"/>
    <property type="molecule type" value="Genomic_DNA"/>
</dbReference>
<dbReference type="EMBL" id="CP017476">
    <property type="protein sequence ID" value="AOW15241.1"/>
    <property type="molecule type" value="Genomic_DNA"/>
</dbReference>
<dbReference type="InterPro" id="IPR011054">
    <property type="entry name" value="Rudment_hybrid_motif"/>
</dbReference>
<dbReference type="PROSITE" id="PS00866">
    <property type="entry name" value="CPSASE_1"/>
    <property type="match status" value="1"/>
</dbReference>
<name>A0A162VPX4_9BURK</name>
<sequence>MKRILIANRGEIACRIIRACKALGLTSIAVYSEADADALFVQMADVAEPIGPAPAAQSYLDGARILAAAKKHSADAVHPGYGFLSENTAFARAAEAAGVRWIGPSPDSIDAMGDKQRARAIATAAGVPTLPGSPRFATGEVDGIEAAALEVGYPLLVKATGGGGGIGMRRVDSPDQLLTSVAATQQLAAKAFGDGTIYLERLVARARHIEIQVFGHGDGTAVHLFERECSVQRRFQKIIEESPAPDLPAALRAQMTAAAVALAAHQSYRGPGTVEFIVDADTMEFFFLEMNTRIQVEHPVTEMVTGLDLVQAQIQLAGGTYQRVEQANIQTRGAAIECRIYAENPAKNFMPSPGPLQTFRLPLDMAHVRIDTGVRQGDRITPYYDPMIAKLIVWGASRAEALERLSAALAASQIEGVRNNLVFLAAVVAHPDFQAGQVDTTWIARESEALLAAMP</sequence>
<evidence type="ECO:0000259" key="6">
    <source>
        <dbReference type="PROSITE" id="PS50975"/>
    </source>
</evidence>
<evidence type="ECO:0000259" key="7">
    <source>
        <dbReference type="PROSITE" id="PS50979"/>
    </source>
</evidence>
<dbReference type="InterPro" id="IPR005482">
    <property type="entry name" value="Biotin_COase_C"/>
</dbReference>